<dbReference type="AlphaFoldDB" id="A0AAD4LYG6"/>
<reference evidence="1" key="1">
    <citation type="journal article" date="2022" name="New Phytol.">
        <title>Evolutionary transition to the ectomycorrhizal habit in the genomes of a hyperdiverse lineage of mushroom-forming fungi.</title>
        <authorList>
            <person name="Looney B."/>
            <person name="Miyauchi S."/>
            <person name="Morin E."/>
            <person name="Drula E."/>
            <person name="Courty P.E."/>
            <person name="Kohler A."/>
            <person name="Kuo A."/>
            <person name="LaButti K."/>
            <person name="Pangilinan J."/>
            <person name="Lipzen A."/>
            <person name="Riley R."/>
            <person name="Andreopoulos W."/>
            <person name="He G."/>
            <person name="Johnson J."/>
            <person name="Nolan M."/>
            <person name="Tritt A."/>
            <person name="Barry K.W."/>
            <person name="Grigoriev I.V."/>
            <person name="Nagy L.G."/>
            <person name="Hibbett D."/>
            <person name="Henrissat B."/>
            <person name="Matheny P.B."/>
            <person name="Labbe J."/>
            <person name="Martin F.M."/>
        </authorList>
    </citation>
    <scope>NUCLEOTIDE SEQUENCE</scope>
    <source>
        <strain evidence="1">BPL690</strain>
    </source>
</reference>
<keyword evidence="2" id="KW-1185">Reference proteome</keyword>
<gene>
    <name evidence="1" type="ORF">B0F90DRAFT_1751523</name>
</gene>
<protein>
    <submittedName>
        <fullName evidence="1">Uncharacterized protein</fullName>
    </submittedName>
</protein>
<proteinExistence type="predicted"/>
<dbReference type="Proteomes" id="UP001203297">
    <property type="component" value="Unassembled WGS sequence"/>
</dbReference>
<sequence>MNHWMDTDNPEFVLISKNQKKNPPNSWFDQNLLRLSRTCEPTMSSIPFPPLSFDAM</sequence>
<organism evidence="1 2">
    <name type="scientific">Multifurca ochricompacta</name>
    <dbReference type="NCBI Taxonomy" id="376703"/>
    <lineage>
        <taxon>Eukaryota</taxon>
        <taxon>Fungi</taxon>
        <taxon>Dikarya</taxon>
        <taxon>Basidiomycota</taxon>
        <taxon>Agaricomycotina</taxon>
        <taxon>Agaricomycetes</taxon>
        <taxon>Russulales</taxon>
        <taxon>Russulaceae</taxon>
        <taxon>Multifurca</taxon>
    </lineage>
</organism>
<name>A0AAD4LYG6_9AGAM</name>
<accession>A0AAD4LYG6</accession>
<evidence type="ECO:0000313" key="2">
    <source>
        <dbReference type="Proteomes" id="UP001203297"/>
    </source>
</evidence>
<comment type="caution">
    <text evidence="1">The sequence shown here is derived from an EMBL/GenBank/DDBJ whole genome shotgun (WGS) entry which is preliminary data.</text>
</comment>
<evidence type="ECO:0000313" key="1">
    <source>
        <dbReference type="EMBL" id="KAI0295411.1"/>
    </source>
</evidence>
<dbReference type="EMBL" id="WTXG01000059">
    <property type="protein sequence ID" value="KAI0295411.1"/>
    <property type="molecule type" value="Genomic_DNA"/>
</dbReference>